<keyword evidence="4 6" id="KW-0548">Nucleotidyltransferase</keyword>
<protein>
    <recommendedName>
        <fullName evidence="2 6">UTP--glucose-1-phosphate uridylyltransferase</fullName>
        <ecNumber evidence="2 6">2.7.7.9</ecNumber>
    </recommendedName>
    <alternativeName>
        <fullName evidence="6">UDP-glucose pyrophosphorylase</fullName>
    </alternativeName>
</protein>
<dbReference type="Proteomes" id="UP000003422">
    <property type="component" value="Unassembled WGS sequence"/>
</dbReference>
<dbReference type="RefSeq" id="WP_004821290.1">
    <property type="nucleotide sequence ID" value="NZ_JH165061.1"/>
</dbReference>
<dbReference type="CDD" id="cd02541">
    <property type="entry name" value="UGPase_prokaryotic"/>
    <property type="match status" value="1"/>
</dbReference>
<evidence type="ECO:0000313" key="9">
    <source>
        <dbReference type="Proteomes" id="UP000003422"/>
    </source>
</evidence>
<evidence type="ECO:0000256" key="6">
    <source>
        <dbReference type="RuleBase" id="RU361259"/>
    </source>
</evidence>
<reference evidence="8 9" key="1">
    <citation type="submission" date="2011-06" db="EMBL/GenBank/DDBJ databases">
        <authorList>
            <person name="Muzny D."/>
            <person name="Qin X."/>
            <person name="Deng J."/>
            <person name="Jiang H."/>
            <person name="Liu Y."/>
            <person name="Qu J."/>
            <person name="Song X.-Z."/>
            <person name="Zhang L."/>
            <person name="Thornton R."/>
            <person name="Coyle M."/>
            <person name="Francisco L."/>
            <person name="Jackson L."/>
            <person name="Javaid M."/>
            <person name="Korchina V."/>
            <person name="Kovar C."/>
            <person name="Mata R."/>
            <person name="Mathew T."/>
            <person name="Ngo R."/>
            <person name="Nguyen L."/>
            <person name="Nguyen N."/>
            <person name="Okwuonu G."/>
            <person name="Ongeri F."/>
            <person name="Pham C."/>
            <person name="Simmons D."/>
            <person name="Wilczek-Boney K."/>
            <person name="Hale W."/>
            <person name="Jakkamsetti A."/>
            <person name="Pham P."/>
            <person name="Ruth R."/>
            <person name="San Lucas F."/>
            <person name="Warren J."/>
            <person name="Zhang J."/>
            <person name="Zhao Z."/>
            <person name="Zhou C."/>
            <person name="Zhu D."/>
            <person name="Lee S."/>
            <person name="Bess C."/>
            <person name="Blankenburg K."/>
            <person name="Forbes L."/>
            <person name="Fu Q."/>
            <person name="Gubbala S."/>
            <person name="Hirani K."/>
            <person name="Jayaseelan J.C."/>
            <person name="Lara F."/>
            <person name="Munidasa M."/>
            <person name="Palculict T."/>
            <person name="Patil S."/>
            <person name="Pu L.-L."/>
            <person name="Saada N."/>
            <person name="Tang L."/>
            <person name="Weissenberger G."/>
            <person name="Zhu Y."/>
            <person name="Hemphill L."/>
            <person name="Shang Y."/>
            <person name="Youmans B."/>
            <person name="Ayvaz T."/>
            <person name="Ross M."/>
            <person name="Santibanez J."/>
            <person name="Aqrawi P."/>
            <person name="Gross S."/>
            <person name="Joshi V."/>
            <person name="Fowler G."/>
            <person name="Nazareth L."/>
            <person name="Reid J."/>
            <person name="Worley K."/>
            <person name="Petrosino J."/>
            <person name="Highlander S."/>
            <person name="Gibbs R."/>
        </authorList>
    </citation>
    <scope>NUCLEOTIDE SEQUENCE [LARGE SCALE GENOMIC DNA]</scope>
    <source>
        <strain evidence="8 9">ATCC 29427</strain>
    </source>
</reference>
<evidence type="ECO:0000256" key="1">
    <source>
        <dbReference type="ARBA" id="ARBA00006890"/>
    </source>
</evidence>
<dbReference type="PANTHER" id="PTHR43197">
    <property type="entry name" value="UTP--GLUCOSE-1-PHOSPHATE URIDYLYLTRANSFERASE"/>
    <property type="match status" value="1"/>
</dbReference>
<accession>G4D466</accession>
<dbReference type="STRING" id="997350.HMPREF9129_1196"/>
<dbReference type="InterPro" id="IPR029044">
    <property type="entry name" value="Nucleotide-diphossugar_trans"/>
</dbReference>
<dbReference type="InterPro" id="IPR005771">
    <property type="entry name" value="GalU_uridylyltTrfase_bac/arc"/>
</dbReference>
<feature type="domain" description="Nucleotidyl transferase" evidence="7">
    <location>
        <begin position="7"/>
        <end position="264"/>
    </location>
</feature>
<keyword evidence="9" id="KW-1185">Reference proteome</keyword>
<comment type="similarity">
    <text evidence="1 6">Belongs to the UDPGP type 2 family.</text>
</comment>
<dbReference type="PATRIC" id="fig|997350.3.peg.1148"/>
<dbReference type="InterPro" id="IPR005835">
    <property type="entry name" value="NTP_transferase_dom"/>
</dbReference>
<dbReference type="Pfam" id="PF00483">
    <property type="entry name" value="NTP_transferase"/>
    <property type="match status" value="1"/>
</dbReference>
<dbReference type="PANTHER" id="PTHR43197:SF1">
    <property type="entry name" value="UTP--GLUCOSE-1-PHOSPHATE URIDYLYLTRANSFERASE"/>
    <property type="match status" value="1"/>
</dbReference>
<dbReference type="SUPFAM" id="SSF53448">
    <property type="entry name" value="Nucleotide-diphospho-sugar transferases"/>
    <property type="match status" value="1"/>
</dbReference>
<comment type="caution">
    <text evidence="8">The sequence shown here is derived from an EMBL/GenBank/DDBJ whole genome shotgun (WGS) entry which is preliminary data.</text>
</comment>
<dbReference type="EC" id="2.7.7.9" evidence="2 6"/>
<gene>
    <name evidence="8" type="primary">galU</name>
    <name evidence="8" type="ORF">HMPREF9129_1196</name>
</gene>
<dbReference type="HOGENOM" id="CLU_029499_1_0_9"/>
<evidence type="ECO:0000256" key="5">
    <source>
        <dbReference type="ARBA" id="ARBA00048128"/>
    </source>
</evidence>
<dbReference type="NCBIfam" id="TIGR01099">
    <property type="entry name" value="galU"/>
    <property type="match status" value="1"/>
</dbReference>
<dbReference type="Gene3D" id="3.90.550.10">
    <property type="entry name" value="Spore Coat Polysaccharide Biosynthesis Protein SpsA, Chain A"/>
    <property type="match status" value="1"/>
</dbReference>
<organism evidence="8 9">
    <name type="scientific">Peptoniphilus indolicus ATCC 29427</name>
    <dbReference type="NCBI Taxonomy" id="997350"/>
    <lineage>
        <taxon>Bacteria</taxon>
        <taxon>Bacillati</taxon>
        <taxon>Bacillota</taxon>
        <taxon>Tissierellia</taxon>
        <taxon>Tissierellales</taxon>
        <taxon>Peptoniphilaceae</taxon>
        <taxon>Peptoniphilus</taxon>
    </lineage>
</organism>
<evidence type="ECO:0000259" key="7">
    <source>
        <dbReference type="Pfam" id="PF00483"/>
    </source>
</evidence>
<dbReference type="OrthoDB" id="9803871at2"/>
<dbReference type="GO" id="GO:0003983">
    <property type="term" value="F:UTP:glucose-1-phosphate uridylyltransferase activity"/>
    <property type="evidence" value="ECO:0007669"/>
    <property type="project" value="UniProtKB-EC"/>
</dbReference>
<comment type="catalytic activity">
    <reaction evidence="5 6">
        <text>alpha-D-glucose 1-phosphate + UTP + H(+) = UDP-alpha-D-glucose + diphosphate</text>
        <dbReference type="Rhea" id="RHEA:19889"/>
        <dbReference type="ChEBI" id="CHEBI:15378"/>
        <dbReference type="ChEBI" id="CHEBI:33019"/>
        <dbReference type="ChEBI" id="CHEBI:46398"/>
        <dbReference type="ChEBI" id="CHEBI:58601"/>
        <dbReference type="ChEBI" id="CHEBI:58885"/>
        <dbReference type="EC" id="2.7.7.9"/>
    </reaction>
</comment>
<dbReference type="eggNOG" id="COG1210">
    <property type="taxonomic scope" value="Bacteria"/>
</dbReference>
<dbReference type="EMBL" id="AGBB01000118">
    <property type="protein sequence ID" value="EGY79671.1"/>
    <property type="molecule type" value="Genomic_DNA"/>
</dbReference>
<proteinExistence type="inferred from homology"/>
<evidence type="ECO:0000256" key="3">
    <source>
        <dbReference type="ARBA" id="ARBA00022679"/>
    </source>
</evidence>
<sequence length="286" mass="32114">MNYENKKAIIPAAGLGTRFLPFTKAVPKEMLPIIDTPNIEYIVREAVEAGIEEILIILGRNKNSIEDYFDSNIELEEKLKSTNKINELEQINELNSLAKIHFIRQHKALGLGHAVNCAKSFVSDEPFLLLLGDEIIDLNDNASKGLIEMYNKTGLSVIGLFEVPKNDVNKYGIVKLVNDEIVDMVEKPSIESAPSNLAIIGRYVITPRIFDLISETKPGYGGEIQLTDALLKLLKYEKIMGQKITGKRFDTGSKIGYLKATVEYALKDKDFGKEFKEYLIDILKEC</sequence>
<evidence type="ECO:0000256" key="4">
    <source>
        <dbReference type="ARBA" id="ARBA00022695"/>
    </source>
</evidence>
<name>G4D466_9FIRM</name>
<dbReference type="GO" id="GO:0006011">
    <property type="term" value="P:UDP-alpha-D-glucose metabolic process"/>
    <property type="evidence" value="ECO:0007669"/>
    <property type="project" value="InterPro"/>
</dbReference>
<evidence type="ECO:0000313" key="8">
    <source>
        <dbReference type="EMBL" id="EGY79671.1"/>
    </source>
</evidence>
<evidence type="ECO:0000256" key="2">
    <source>
        <dbReference type="ARBA" id="ARBA00012415"/>
    </source>
</evidence>
<dbReference type="AlphaFoldDB" id="G4D466"/>
<keyword evidence="3 6" id="KW-0808">Transferase</keyword>